<feature type="compositionally biased region" description="Polar residues" evidence="1">
    <location>
        <begin position="76"/>
        <end position="85"/>
    </location>
</feature>
<feature type="region of interest" description="Disordered" evidence="1">
    <location>
        <begin position="1"/>
        <end position="30"/>
    </location>
</feature>
<keyword evidence="2" id="KW-1185">Reference proteome</keyword>
<evidence type="ECO:0000313" key="3">
    <source>
        <dbReference type="WBParaSite" id="maker-uti_cns_0002867-snap-gene-0.2-mRNA-1"/>
    </source>
</evidence>
<accession>A0A1I8ICD7</accession>
<evidence type="ECO:0000256" key="1">
    <source>
        <dbReference type="SAM" id="MobiDB-lite"/>
    </source>
</evidence>
<protein>
    <submittedName>
        <fullName evidence="3 4">CRAL-TRIO domain-containing protein</fullName>
    </submittedName>
</protein>
<evidence type="ECO:0000313" key="4">
    <source>
        <dbReference type="WBParaSite" id="maker-uti_cns_0011294-snap-gene-0.8-mRNA-1"/>
    </source>
</evidence>
<evidence type="ECO:0000313" key="2">
    <source>
        <dbReference type="Proteomes" id="UP000095280"/>
    </source>
</evidence>
<organism evidence="2 4">
    <name type="scientific">Macrostomum lignano</name>
    <dbReference type="NCBI Taxonomy" id="282301"/>
    <lineage>
        <taxon>Eukaryota</taxon>
        <taxon>Metazoa</taxon>
        <taxon>Spiralia</taxon>
        <taxon>Lophotrochozoa</taxon>
        <taxon>Platyhelminthes</taxon>
        <taxon>Rhabditophora</taxon>
        <taxon>Macrostomorpha</taxon>
        <taxon>Macrostomida</taxon>
        <taxon>Macrostomidae</taxon>
        <taxon>Macrostomum</taxon>
    </lineage>
</organism>
<feature type="compositionally biased region" description="Basic and acidic residues" evidence="1">
    <location>
        <begin position="108"/>
        <end position="117"/>
    </location>
</feature>
<dbReference type="Proteomes" id="UP000095280">
    <property type="component" value="Unplaced"/>
</dbReference>
<name>A0A1I8ICD7_9PLAT</name>
<proteinExistence type="predicted"/>
<reference evidence="3 4" key="1">
    <citation type="submission" date="2016-11" db="UniProtKB">
        <authorList>
            <consortium name="WormBaseParasite"/>
        </authorList>
    </citation>
    <scope>IDENTIFICATION</scope>
</reference>
<dbReference type="WBParaSite" id="maker-uti_cns_0002867-snap-gene-0.2-mRNA-1">
    <property type="protein sequence ID" value="maker-uti_cns_0002867-snap-gene-0.2-mRNA-1"/>
    <property type="gene ID" value="maker-uti_cns_0002867-snap-gene-0.2"/>
</dbReference>
<sequence length="262" mass="29493">MFNQKFLDDTIPTRSRSKAHVDAASQKTQSTRCSSVKRHAQSLFKPWFTGNNTATSGVAAAASAAAAALQAGTPMSEPTRNSSNAPELPDSGPYNYSNVSNMTAGADMGDKPINKDDIRPMPYHDYNPILVRQTQSDQELPIHYWFYIYLYSSDVDKLLTPFVRMVDSFGTDRRLTVIMNRCGVQILLKELELYKSLPRRIVVIKGAKWTSIVKALIEMEERLPDLMRFATFPLLLDTDTTKYACTKFDRTACINRLAKLIH</sequence>
<dbReference type="WBParaSite" id="maker-uti_cns_0011294-snap-gene-0.8-mRNA-1">
    <property type="protein sequence ID" value="maker-uti_cns_0011294-snap-gene-0.8-mRNA-1"/>
    <property type="gene ID" value="maker-uti_cns_0011294-snap-gene-0.8"/>
</dbReference>
<dbReference type="WBParaSite" id="maker-uti_cns_0046166-snap-gene-0.7-mRNA-1">
    <property type="protein sequence ID" value="maker-uti_cns_0046166-snap-gene-0.7-mRNA-1"/>
    <property type="gene ID" value="maker-uti_cns_0046166-snap-gene-0.7"/>
</dbReference>
<feature type="region of interest" description="Disordered" evidence="1">
    <location>
        <begin position="71"/>
        <end position="117"/>
    </location>
</feature>
<dbReference type="AlphaFoldDB" id="A0A1I8ICD7"/>
<feature type="compositionally biased region" description="Polar residues" evidence="1">
    <location>
        <begin position="94"/>
        <end position="103"/>
    </location>
</feature>